<organism evidence="2 3">
    <name type="scientific">Staphylococcus hominis</name>
    <dbReference type="NCBI Taxonomy" id="1290"/>
    <lineage>
        <taxon>Bacteria</taxon>
        <taxon>Bacillati</taxon>
        <taxon>Bacillota</taxon>
        <taxon>Bacilli</taxon>
        <taxon>Bacillales</taxon>
        <taxon>Staphylococcaceae</taxon>
        <taxon>Staphylococcus</taxon>
    </lineage>
</organism>
<reference evidence="2 3" key="1">
    <citation type="submission" date="2022-06" db="EMBL/GenBank/DDBJ databases">
        <title>Staphylococcus hominis ShoR14 genome sequence.</title>
        <authorList>
            <person name="Yeo C.C."/>
            <person name="Chew C.H."/>
            <person name="Che Hamzah A.M."/>
            <person name="Al-Trad E.I."/>
        </authorList>
    </citation>
    <scope>NUCLEOTIDE SEQUENCE [LARGE SCALE GENOMIC DNA]</scope>
    <source>
        <strain evidence="2 3">ShoR14</strain>
    </source>
</reference>
<feature type="domain" description="TscT toxin" evidence="1">
    <location>
        <begin position="20"/>
        <end position="112"/>
    </location>
</feature>
<comment type="caution">
    <text evidence="2">The sequence shown here is derived from an EMBL/GenBank/DDBJ whole genome shotgun (WGS) entry which is preliminary data.</text>
</comment>
<dbReference type="RefSeq" id="WP_209244530.1">
    <property type="nucleotide sequence ID" value="NZ_JAGHKT020000031.1"/>
</dbReference>
<keyword evidence="3" id="KW-1185">Reference proteome</keyword>
<dbReference type="Pfam" id="PF07342">
    <property type="entry name" value="TscT"/>
    <property type="match status" value="1"/>
</dbReference>
<dbReference type="AlphaFoldDB" id="A0A8X8GN67"/>
<dbReference type="Proteomes" id="UP000665944">
    <property type="component" value="Unassembled WGS sequence"/>
</dbReference>
<dbReference type="InterPro" id="IPR009942">
    <property type="entry name" value="DUF1474"/>
</dbReference>
<evidence type="ECO:0000313" key="2">
    <source>
        <dbReference type="EMBL" id="MCM5673357.1"/>
    </source>
</evidence>
<gene>
    <name evidence="2" type="ORF">J7T32_011540</name>
</gene>
<name>A0A8X8GN67_STAHO</name>
<dbReference type="EMBL" id="JAGHKT020000031">
    <property type="protein sequence ID" value="MCM5673357.1"/>
    <property type="molecule type" value="Genomic_DNA"/>
</dbReference>
<protein>
    <submittedName>
        <fullName evidence="2">DUF1474 family protein</fullName>
    </submittedName>
</protein>
<accession>A0A8X8GN67</accession>
<evidence type="ECO:0000313" key="3">
    <source>
        <dbReference type="Proteomes" id="UP000665944"/>
    </source>
</evidence>
<evidence type="ECO:0000259" key="1">
    <source>
        <dbReference type="Pfam" id="PF07342"/>
    </source>
</evidence>
<sequence length="114" mass="13503">MITKLNDSDFTLNCLRDDVLFELEVIKGKIDDVLTMHVWFGDEMFNQRKLENKEELMRYAYGYNESRIQHEHTTDLLTVYLDQLSDIIKELDEGIKKIDRAHDEIGNGQHNDEQ</sequence>
<proteinExistence type="predicted"/>